<dbReference type="AlphaFoldDB" id="A0A4R4VN26"/>
<comment type="caution">
    <text evidence="1">The sequence shown here is derived from an EMBL/GenBank/DDBJ whole genome shotgun (WGS) entry which is preliminary data.</text>
</comment>
<name>A0A4R4VN26_9ACTN</name>
<proteinExistence type="predicted"/>
<dbReference type="EMBL" id="SMKP01000277">
    <property type="protein sequence ID" value="TDD06471.1"/>
    <property type="molecule type" value="Genomic_DNA"/>
</dbReference>
<dbReference type="OrthoDB" id="7376212at2"/>
<dbReference type="SUPFAM" id="SSF88946">
    <property type="entry name" value="Sigma2 domain of RNA polymerase sigma factors"/>
    <property type="match status" value="1"/>
</dbReference>
<dbReference type="InterPro" id="IPR013325">
    <property type="entry name" value="RNA_pol_sigma_r2"/>
</dbReference>
<organism evidence="1 2">
    <name type="scientific">Nonomuraea diastatica</name>
    <dbReference type="NCBI Taxonomy" id="1848329"/>
    <lineage>
        <taxon>Bacteria</taxon>
        <taxon>Bacillati</taxon>
        <taxon>Actinomycetota</taxon>
        <taxon>Actinomycetes</taxon>
        <taxon>Streptosporangiales</taxon>
        <taxon>Streptosporangiaceae</taxon>
        <taxon>Nonomuraea</taxon>
    </lineage>
</organism>
<sequence>MTHPETLEEARALEQAVSVFTELRPRLFGIAYRMLGSVSEAEDVLREAAGRD</sequence>
<keyword evidence="2" id="KW-1185">Reference proteome</keyword>
<dbReference type="GO" id="GO:0003700">
    <property type="term" value="F:DNA-binding transcription factor activity"/>
    <property type="evidence" value="ECO:0007669"/>
    <property type="project" value="InterPro"/>
</dbReference>
<evidence type="ECO:0000313" key="2">
    <source>
        <dbReference type="Proteomes" id="UP000294543"/>
    </source>
</evidence>
<dbReference type="Proteomes" id="UP000294543">
    <property type="component" value="Unassembled WGS sequence"/>
</dbReference>
<dbReference type="RefSeq" id="WP_132519165.1">
    <property type="nucleotide sequence ID" value="NZ_SMKP01000277.1"/>
</dbReference>
<accession>A0A4R4VN26</accession>
<protein>
    <submittedName>
        <fullName evidence="1">Uncharacterized protein</fullName>
    </submittedName>
</protein>
<dbReference type="GO" id="GO:0006352">
    <property type="term" value="P:DNA-templated transcription initiation"/>
    <property type="evidence" value="ECO:0007669"/>
    <property type="project" value="InterPro"/>
</dbReference>
<reference evidence="1 2" key="1">
    <citation type="submission" date="2019-03" db="EMBL/GenBank/DDBJ databases">
        <title>Draft genome sequences of novel Actinobacteria.</title>
        <authorList>
            <person name="Sahin N."/>
            <person name="Ay H."/>
            <person name="Saygin H."/>
        </authorList>
    </citation>
    <scope>NUCLEOTIDE SEQUENCE [LARGE SCALE GENOMIC DNA]</scope>
    <source>
        <strain evidence="1 2">KC712</strain>
    </source>
</reference>
<gene>
    <name evidence="1" type="ORF">E1294_48840</name>
</gene>
<evidence type="ECO:0000313" key="1">
    <source>
        <dbReference type="EMBL" id="TDD06471.1"/>
    </source>
</evidence>
<dbReference type="Gene3D" id="1.10.1740.10">
    <property type="match status" value="1"/>
</dbReference>